<gene>
    <name evidence="1" type="ORF">Cgig2_011263</name>
</gene>
<protein>
    <recommendedName>
        <fullName evidence="3">F-box protein</fullName>
    </recommendedName>
</protein>
<sequence>MYYSNIPADKDDALVISRIQNFLISCFNVQTTNNTTQLIRGAANAVLISNCLHWTGPYQRSVLSFDLHDEQFHEVPLPNYDHVDKKWHIQQGVLDGFLCVTFSITSFSVPHECSFDALDYEGICGRGILDKTAIPLANIKGQCVVLFSKGYNEGLFLWNTEKKTMREIEEPVVHYSQVTVCLDTLAPP</sequence>
<dbReference type="AlphaFoldDB" id="A0A9Q1KF21"/>
<organism evidence="1 2">
    <name type="scientific">Carnegiea gigantea</name>
    <dbReference type="NCBI Taxonomy" id="171969"/>
    <lineage>
        <taxon>Eukaryota</taxon>
        <taxon>Viridiplantae</taxon>
        <taxon>Streptophyta</taxon>
        <taxon>Embryophyta</taxon>
        <taxon>Tracheophyta</taxon>
        <taxon>Spermatophyta</taxon>
        <taxon>Magnoliopsida</taxon>
        <taxon>eudicotyledons</taxon>
        <taxon>Gunneridae</taxon>
        <taxon>Pentapetalae</taxon>
        <taxon>Caryophyllales</taxon>
        <taxon>Cactineae</taxon>
        <taxon>Cactaceae</taxon>
        <taxon>Cactoideae</taxon>
        <taxon>Echinocereeae</taxon>
        <taxon>Carnegiea</taxon>
    </lineage>
</organism>
<dbReference type="OrthoDB" id="591557at2759"/>
<evidence type="ECO:0000313" key="1">
    <source>
        <dbReference type="EMBL" id="KAJ8442340.1"/>
    </source>
</evidence>
<comment type="caution">
    <text evidence="1">The sequence shown here is derived from an EMBL/GenBank/DDBJ whole genome shotgun (WGS) entry which is preliminary data.</text>
</comment>
<name>A0A9Q1KF21_9CARY</name>
<evidence type="ECO:0008006" key="3">
    <source>
        <dbReference type="Google" id="ProtNLM"/>
    </source>
</evidence>
<evidence type="ECO:0000313" key="2">
    <source>
        <dbReference type="Proteomes" id="UP001153076"/>
    </source>
</evidence>
<keyword evidence="2" id="KW-1185">Reference proteome</keyword>
<dbReference type="Proteomes" id="UP001153076">
    <property type="component" value="Unassembled WGS sequence"/>
</dbReference>
<proteinExistence type="predicted"/>
<accession>A0A9Q1KF21</accession>
<reference evidence="1" key="1">
    <citation type="submission" date="2022-04" db="EMBL/GenBank/DDBJ databases">
        <title>Carnegiea gigantea Genome sequencing and assembly v2.</title>
        <authorList>
            <person name="Copetti D."/>
            <person name="Sanderson M.J."/>
            <person name="Burquez A."/>
            <person name="Wojciechowski M.F."/>
        </authorList>
    </citation>
    <scope>NUCLEOTIDE SEQUENCE</scope>
    <source>
        <strain evidence="1">SGP5-SGP5p</strain>
        <tissue evidence="1">Aerial part</tissue>
    </source>
</reference>
<dbReference type="EMBL" id="JAKOGI010000143">
    <property type="protein sequence ID" value="KAJ8442340.1"/>
    <property type="molecule type" value="Genomic_DNA"/>
</dbReference>